<name>A0AAV1BXK9_OLDCO</name>
<keyword evidence="10" id="KW-1185">Reference proteome</keyword>
<dbReference type="PANTHER" id="PTHR12358">
    <property type="entry name" value="SPHINGOSINE KINASE"/>
    <property type="match status" value="1"/>
</dbReference>
<protein>
    <recommendedName>
        <fullName evidence="7">sphingosine kinase</fullName>
        <ecNumber evidence="7">2.7.1.91</ecNumber>
    </recommendedName>
</protein>
<accession>A0AAV1BXK9</accession>
<evidence type="ECO:0000256" key="7">
    <source>
        <dbReference type="ARBA" id="ARBA00044037"/>
    </source>
</evidence>
<evidence type="ECO:0000256" key="2">
    <source>
        <dbReference type="ARBA" id="ARBA00022679"/>
    </source>
</evidence>
<dbReference type="GO" id="GO:0005524">
    <property type="term" value="F:ATP binding"/>
    <property type="evidence" value="ECO:0007669"/>
    <property type="project" value="UniProtKB-KW"/>
</dbReference>
<dbReference type="InterPro" id="IPR016064">
    <property type="entry name" value="NAD/diacylglycerol_kinase_sf"/>
</dbReference>
<evidence type="ECO:0000259" key="8">
    <source>
        <dbReference type="PROSITE" id="PS50146"/>
    </source>
</evidence>
<dbReference type="GO" id="GO:0008481">
    <property type="term" value="F:sphingosine kinase activity"/>
    <property type="evidence" value="ECO:0007669"/>
    <property type="project" value="UniProtKB-EC"/>
</dbReference>
<dbReference type="AlphaFoldDB" id="A0AAV1BXK9"/>
<evidence type="ECO:0000256" key="5">
    <source>
        <dbReference type="ARBA" id="ARBA00022840"/>
    </source>
</evidence>
<dbReference type="Pfam" id="PF00781">
    <property type="entry name" value="DAGK_cat"/>
    <property type="match status" value="1"/>
</dbReference>
<evidence type="ECO:0000256" key="3">
    <source>
        <dbReference type="ARBA" id="ARBA00022741"/>
    </source>
</evidence>
<dbReference type="Pfam" id="PF19279">
    <property type="entry name" value="YegS_C"/>
    <property type="match status" value="1"/>
</dbReference>
<sequence>MDQAPEPMISDRVIINGVVKPMTLSAEGQLRWSDRSLDVEKEVLGFAVEGSKIKIRSVVETSAGFCCGDSRGSLTRKSFNFEPSSLDSLRVWCEKLQQYIDSLGRPKRLFVLVNPYGGKKFASKVFIDVVKPLMEDANIEITVQETKHQGHAKEVASTLELAKYDGIVCVSGDGILVEVVNGLLERSDWNNAIRMPIGLVPAGTGNGMAKSLLDSVGEPCAPANAVLAIIRGHKRSLDVATISQGHAKFFSVLMLAWGLVADIDIESEKYRWMGSARIDFYAIKRICSLRKYNGAIKFVPAPGYESYGEAVNDEVGVATSDSESVKAHGYGYQGPDLDIKNLSWRKISGPFVSIWLHNVPWGAEETMAAPDAKFSDGYLDLIMFRDCTKLGLLSLMTEMNNGGHVKSPYVQYLKVKAFILEPGTLNSDPAREGIIDVDGEVLARGKGTYKCEQKALMAYDKLFIKVDQGLATLFSPV</sequence>
<keyword evidence="4" id="KW-0418">Kinase</keyword>
<comment type="subcellular location">
    <subcellularLocation>
        <location evidence="1">Vacuole membrane</location>
        <topology evidence="1">Peripheral membrane protein</topology>
    </subcellularLocation>
</comment>
<evidence type="ECO:0000256" key="6">
    <source>
        <dbReference type="ARBA" id="ARBA00023136"/>
    </source>
</evidence>
<feature type="domain" description="DAGKc" evidence="8">
    <location>
        <begin position="104"/>
        <end position="246"/>
    </location>
</feature>
<dbReference type="Proteomes" id="UP001161247">
    <property type="component" value="Chromosome 1"/>
</dbReference>
<evidence type="ECO:0000313" key="9">
    <source>
        <dbReference type="EMBL" id="CAI9087603.1"/>
    </source>
</evidence>
<dbReference type="InterPro" id="IPR001206">
    <property type="entry name" value="Diacylglycerol_kinase_cat_dom"/>
</dbReference>
<evidence type="ECO:0000256" key="1">
    <source>
        <dbReference type="ARBA" id="ARBA00004148"/>
    </source>
</evidence>
<organism evidence="9 10">
    <name type="scientific">Oldenlandia corymbosa var. corymbosa</name>
    <dbReference type="NCBI Taxonomy" id="529605"/>
    <lineage>
        <taxon>Eukaryota</taxon>
        <taxon>Viridiplantae</taxon>
        <taxon>Streptophyta</taxon>
        <taxon>Embryophyta</taxon>
        <taxon>Tracheophyta</taxon>
        <taxon>Spermatophyta</taxon>
        <taxon>Magnoliopsida</taxon>
        <taxon>eudicotyledons</taxon>
        <taxon>Gunneridae</taxon>
        <taxon>Pentapetalae</taxon>
        <taxon>asterids</taxon>
        <taxon>lamiids</taxon>
        <taxon>Gentianales</taxon>
        <taxon>Rubiaceae</taxon>
        <taxon>Rubioideae</taxon>
        <taxon>Spermacoceae</taxon>
        <taxon>Hedyotis-Oldenlandia complex</taxon>
        <taxon>Oldenlandia</taxon>
    </lineage>
</organism>
<dbReference type="FunFam" id="3.40.50.10330:FF:000005">
    <property type="entry name" value="Sphingosine kinase 2"/>
    <property type="match status" value="1"/>
</dbReference>
<dbReference type="SMART" id="SM00046">
    <property type="entry name" value="DAGKc"/>
    <property type="match status" value="1"/>
</dbReference>
<dbReference type="Gene3D" id="2.60.200.40">
    <property type="match status" value="1"/>
</dbReference>
<evidence type="ECO:0000256" key="4">
    <source>
        <dbReference type="ARBA" id="ARBA00022777"/>
    </source>
</evidence>
<dbReference type="PROSITE" id="PS50146">
    <property type="entry name" value="DAGK"/>
    <property type="match status" value="1"/>
</dbReference>
<evidence type="ECO:0000313" key="10">
    <source>
        <dbReference type="Proteomes" id="UP001161247"/>
    </source>
</evidence>
<dbReference type="PANTHER" id="PTHR12358:SF31">
    <property type="entry name" value="ACYLGLYCEROL KINASE, MITOCHONDRIAL"/>
    <property type="match status" value="1"/>
</dbReference>
<keyword evidence="6" id="KW-0472">Membrane</keyword>
<keyword evidence="5" id="KW-0067">ATP-binding</keyword>
<dbReference type="EMBL" id="OX459118">
    <property type="protein sequence ID" value="CAI9087603.1"/>
    <property type="molecule type" value="Genomic_DNA"/>
</dbReference>
<reference evidence="9" key="1">
    <citation type="submission" date="2023-03" db="EMBL/GenBank/DDBJ databases">
        <authorList>
            <person name="Julca I."/>
        </authorList>
    </citation>
    <scope>NUCLEOTIDE SEQUENCE</scope>
</reference>
<gene>
    <name evidence="9" type="ORF">OLC1_LOCUS382</name>
</gene>
<dbReference type="EC" id="2.7.1.91" evidence="7"/>
<dbReference type="InterPro" id="IPR050187">
    <property type="entry name" value="Lipid_Phosphate_FormReg"/>
</dbReference>
<dbReference type="SUPFAM" id="SSF111331">
    <property type="entry name" value="NAD kinase/diacylglycerol kinase-like"/>
    <property type="match status" value="1"/>
</dbReference>
<keyword evidence="3" id="KW-0547">Nucleotide-binding</keyword>
<proteinExistence type="predicted"/>
<dbReference type="GO" id="GO:0009705">
    <property type="term" value="C:plant-type vacuole membrane"/>
    <property type="evidence" value="ECO:0007669"/>
    <property type="project" value="UniProtKB-ARBA"/>
</dbReference>
<dbReference type="Gene3D" id="3.40.50.10330">
    <property type="entry name" value="Probable inorganic polyphosphate/atp-NAD kinase, domain 1"/>
    <property type="match status" value="1"/>
</dbReference>
<dbReference type="InterPro" id="IPR045540">
    <property type="entry name" value="YegS/DAGK_C"/>
</dbReference>
<dbReference type="InterPro" id="IPR017438">
    <property type="entry name" value="ATP-NAD_kinase_N"/>
</dbReference>
<keyword evidence="2" id="KW-0808">Transferase</keyword>
<dbReference type="GO" id="GO:0071215">
    <property type="term" value="P:cellular response to abscisic acid stimulus"/>
    <property type="evidence" value="ECO:0007669"/>
    <property type="project" value="UniProtKB-ARBA"/>
</dbReference>
<dbReference type="GO" id="GO:0046512">
    <property type="term" value="P:sphingosine biosynthetic process"/>
    <property type="evidence" value="ECO:0007669"/>
    <property type="project" value="TreeGrafter"/>
</dbReference>